<sequence length="137" mass="15111">MLVSIWSPFQHSGIAWKSPPRILLFVGSSDSQSFWFLVKAADMIDIRSGANTGGPAKLRVVRGTVPGSQAFIFACWPTASGPTDPSVYRSSLFRHRRRECLEHAGSTGNACLHMLIVFAEQRSIKAHARCMAFNFAK</sequence>
<evidence type="ECO:0000313" key="1">
    <source>
        <dbReference type="EMBL" id="GJF00197.1"/>
    </source>
</evidence>
<gene>
    <name evidence="1" type="ORF">PsYK624_164770</name>
</gene>
<name>A0A9P3LM50_9APHY</name>
<accession>A0A9P3LM50</accession>
<dbReference type="AlphaFoldDB" id="A0A9P3LM50"/>
<reference evidence="1 2" key="1">
    <citation type="submission" date="2021-08" db="EMBL/GenBank/DDBJ databases">
        <title>Draft Genome Sequence of Phanerochaete sordida strain YK-624.</title>
        <authorList>
            <person name="Mori T."/>
            <person name="Dohra H."/>
            <person name="Suzuki T."/>
            <person name="Kawagishi H."/>
            <person name="Hirai H."/>
        </authorList>
    </citation>
    <scope>NUCLEOTIDE SEQUENCE [LARGE SCALE GENOMIC DNA]</scope>
    <source>
        <strain evidence="1 2">YK-624</strain>
    </source>
</reference>
<organism evidence="1 2">
    <name type="scientific">Phanerochaete sordida</name>
    <dbReference type="NCBI Taxonomy" id="48140"/>
    <lineage>
        <taxon>Eukaryota</taxon>
        <taxon>Fungi</taxon>
        <taxon>Dikarya</taxon>
        <taxon>Basidiomycota</taxon>
        <taxon>Agaricomycotina</taxon>
        <taxon>Agaricomycetes</taxon>
        <taxon>Polyporales</taxon>
        <taxon>Phanerochaetaceae</taxon>
        <taxon>Phanerochaete</taxon>
    </lineage>
</organism>
<keyword evidence="2" id="KW-1185">Reference proteome</keyword>
<protein>
    <submittedName>
        <fullName evidence="1">Uncharacterized protein</fullName>
    </submittedName>
</protein>
<evidence type="ECO:0000313" key="2">
    <source>
        <dbReference type="Proteomes" id="UP000703269"/>
    </source>
</evidence>
<comment type="caution">
    <text evidence="1">The sequence shown here is derived from an EMBL/GenBank/DDBJ whole genome shotgun (WGS) entry which is preliminary data.</text>
</comment>
<proteinExistence type="predicted"/>
<dbReference type="EMBL" id="BPQB01000139">
    <property type="protein sequence ID" value="GJF00197.1"/>
    <property type="molecule type" value="Genomic_DNA"/>
</dbReference>
<dbReference type="Proteomes" id="UP000703269">
    <property type="component" value="Unassembled WGS sequence"/>
</dbReference>